<keyword evidence="2" id="KW-0378">Hydrolase</keyword>
<dbReference type="SUPFAM" id="SSF90002">
    <property type="entry name" value="Hypothetical protein YjiA, C-terminal domain"/>
    <property type="match status" value="1"/>
</dbReference>
<feature type="compositionally biased region" description="Low complexity" evidence="6">
    <location>
        <begin position="270"/>
        <end position="284"/>
    </location>
</feature>
<feature type="compositionally biased region" description="Polar residues" evidence="6">
    <location>
        <begin position="314"/>
        <end position="325"/>
    </location>
</feature>
<dbReference type="GO" id="GO:0016787">
    <property type="term" value="F:hydrolase activity"/>
    <property type="evidence" value="ECO:0007669"/>
    <property type="project" value="UniProtKB-KW"/>
</dbReference>
<dbReference type="Gene3D" id="3.40.50.300">
    <property type="entry name" value="P-loop containing nucleotide triphosphate hydrolases"/>
    <property type="match status" value="1"/>
</dbReference>
<evidence type="ECO:0000256" key="6">
    <source>
        <dbReference type="SAM" id="MobiDB-lite"/>
    </source>
</evidence>
<evidence type="ECO:0000256" key="2">
    <source>
        <dbReference type="ARBA" id="ARBA00022801"/>
    </source>
</evidence>
<evidence type="ECO:0000313" key="8">
    <source>
        <dbReference type="EMBL" id="GAX80732.1"/>
    </source>
</evidence>
<dbReference type="InterPro" id="IPR027417">
    <property type="entry name" value="P-loop_NTPase"/>
</dbReference>
<evidence type="ECO:0000259" key="7">
    <source>
        <dbReference type="SMART" id="SM00833"/>
    </source>
</evidence>
<proteinExistence type="inferred from homology"/>
<dbReference type="Proteomes" id="UP000232323">
    <property type="component" value="Unassembled WGS sequence"/>
</dbReference>
<comment type="caution">
    <text evidence="8">The sequence shown here is derived from an EMBL/GenBank/DDBJ whole genome shotgun (WGS) entry which is preliminary data.</text>
</comment>
<dbReference type="EMBL" id="BEGY01000056">
    <property type="protein sequence ID" value="GAX80732.1"/>
    <property type="molecule type" value="Genomic_DNA"/>
</dbReference>
<dbReference type="Gene3D" id="3.30.1220.10">
    <property type="entry name" value="CobW-like, C-terminal domain"/>
    <property type="match status" value="1"/>
</dbReference>
<dbReference type="OrthoDB" id="550606at2759"/>
<comment type="catalytic activity">
    <reaction evidence="5">
        <text>GTP + H2O = GDP + phosphate + H(+)</text>
        <dbReference type="Rhea" id="RHEA:19669"/>
        <dbReference type="ChEBI" id="CHEBI:15377"/>
        <dbReference type="ChEBI" id="CHEBI:15378"/>
        <dbReference type="ChEBI" id="CHEBI:37565"/>
        <dbReference type="ChEBI" id="CHEBI:43474"/>
        <dbReference type="ChEBI" id="CHEBI:58189"/>
    </reaction>
    <physiologicalReaction direction="left-to-right" evidence="5">
        <dbReference type="Rhea" id="RHEA:19670"/>
    </physiologicalReaction>
</comment>
<dbReference type="SMART" id="SM00833">
    <property type="entry name" value="CobW_C"/>
    <property type="match status" value="1"/>
</dbReference>
<accession>A0A250XCW9</accession>
<dbReference type="SUPFAM" id="SSF52540">
    <property type="entry name" value="P-loop containing nucleoside triphosphate hydrolases"/>
    <property type="match status" value="1"/>
</dbReference>
<evidence type="ECO:0000256" key="4">
    <source>
        <dbReference type="ARBA" id="ARBA00034320"/>
    </source>
</evidence>
<evidence type="ECO:0000256" key="3">
    <source>
        <dbReference type="ARBA" id="ARBA00023186"/>
    </source>
</evidence>
<evidence type="ECO:0000313" key="9">
    <source>
        <dbReference type="Proteomes" id="UP000232323"/>
    </source>
</evidence>
<dbReference type="Pfam" id="PF02492">
    <property type="entry name" value="cobW"/>
    <property type="match status" value="1"/>
</dbReference>
<gene>
    <name evidence="8" type="ORF">CEUSTIGMA_g8167.t1</name>
</gene>
<evidence type="ECO:0000256" key="1">
    <source>
        <dbReference type="ARBA" id="ARBA00022741"/>
    </source>
</evidence>
<dbReference type="AlphaFoldDB" id="A0A250XCW9"/>
<feature type="domain" description="CobW C-terminal" evidence="7">
    <location>
        <begin position="355"/>
        <end position="445"/>
    </location>
</feature>
<keyword evidence="3" id="KW-0143">Chaperone</keyword>
<reference evidence="8 9" key="1">
    <citation type="submission" date="2017-08" db="EMBL/GenBank/DDBJ databases">
        <title>Acidophilic green algal genome provides insights into adaptation to an acidic environment.</title>
        <authorList>
            <person name="Hirooka S."/>
            <person name="Hirose Y."/>
            <person name="Kanesaki Y."/>
            <person name="Higuchi S."/>
            <person name="Fujiwara T."/>
            <person name="Onuma R."/>
            <person name="Era A."/>
            <person name="Ohbayashi R."/>
            <person name="Uzuka A."/>
            <person name="Nozaki H."/>
            <person name="Yoshikawa H."/>
            <person name="Miyagishima S.Y."/>
        </authorList>
    </citation>
    <scope>NUCLEOTIDE SEQUENCE [LARGE SCALE GENOMIC DNA]</scope>
    <source>
        <strain evidence="8 9">NIES-2499</strain>
    </source>
</reference>
<feature type="region of interest" description="Disordered" evidence="6">
    <location>
        <begin position="262"/>
        <end position="325"/>
    </location>
</feature>
<name>A0A250XCW9_9CHLO</name>
<protein>
    <recommendedName>
        <fullName evidence="7">CobW C-terminal domain-containing protein</fullName>
    </recommendedName>
</protein>
<keyword evidence="9" id="KW-1185">Reference proteome</keyword>
<evidence type="ECO:0000256" key="5">
    <source>
        <dbReference type="ARBA" id="ARBA00049117"/>
    </source>
</evidence>
<sequence length="609" mass="65395">MPSALDCLNLYNRHENLIFSSGTGLRKEGPVPAIVLTGFLGSGKTTIVTHLLKNRGGLKIGVLINEVGAIDIDSELVNAKQSNAIVGLPTADLSGGCICCSRQDQLQEALQSIRTASHLDYLILETSGVADPEELALSLGSSGFRLDAVVTVVDAEAAEEFMKQAVAVKQLKLADVVIINKCDLATLGQVSGLEDQIRSMCSPGVRPVRARFGQVPLPSVLDVEVTGSDFGASTPSHALITASSNTLNSHQEGFLSHESQIVSGPSYRVPGPSGRISPGSSDGSATAGWSATAYRRRQPTVETHTGIGGDVQHTDSTGEAAQSHSILSETAGHTSTAHGHNHGSTHSHLHEGYHTRSFVWDAEPLHLEDVQRFIVKKLLVCPGLLRSKGLVWLKEFRSHRFILHVSGRRRAECCMERPWESPPLTQLVFIGINAAALDDLVNELTCLKQQQAGAQSDLNLIERAESREAQIEAVAELVLTADSRLIRCMDSPNRGVASSAVLLEFSSSSSPLHGVYGEEVNAAIMSKVNALGRVFFMGRRAEGNIDSSTAMQRADRITSIIMGMVSKEDWEDVCTKAIKPILSKAFQHVHNCKCDVAALMSYDASNTSK</sequence>
<dbReference type="GO" id="GO:0000166">
    <property type="term" value="F:nucleotide binding"/>
    <property type="evidence" value="ECO:0007669"/>
    <property type="project" value="UniProtKB-KW"/>
</dbReference>
<dbReference type="Pfam" id="PF07683">
    <property type="entry name" value="CobW_C"/>
    <property type="match status" value="1"/>
</dbReference>
<dbReference type="InterPro" id="IPR051316">
    <property type="entry name" value="Zinc-reg_GTPase_activator"/>
</dbReference>
<dbReference type="PANTHER" id="PTHR13748">
    <property type="entry name" value="COBW-RELATED"/>
    <property type="match status" value="1"/>
</dbReference>
<keyword evidence="1" id="KW-0547">Nucleotide-binding</keyword>
<dbReference type="CDD" id="cd03112">
    <property type="entry name" value="CobW-like"/>
    <property type="match status" value="1"/>
</dbReference>
<dbReference type="InterPro" id="IPR036627">
    <property type="entry name" value="CobW-likC_sf"/>
</dbReference>
<comment type="similarity">
    <text evidence="4">Belongs to the SIMIBI class G3E GTPase family. ZNG1 subfamily.</text>
</comment>
<dbReference type="InterPro" id="IPR011629">
    <property type="entry name" value="CobW-like_C"/>
</dbReference>
<organism evidence="8 9">
    <name type="scientific">Chlamydomonas eustigma</name>
    <dbReference type="NCBI Taxonomy" id="1157962"/>
    <lineage>
        <taxon>Eukaryota</taxon>
        <taxon>Viridiplantae</taxon>
        <taxon>Chlorophyta</taxon>
        <taxon>core chlorophytes</taxon>
        <taxon>Chlorophyceae</taxon>
        <taxon>CS clade</taxon>
        <taxon>Chlamydomonadales</taxon>
        <taxon>Chlamydomonadaceae</taxon>
        <taxon>Chlamydomonas</taxon>
    </lineage>
</organism>
<dbReference type="InterPro" id="IPR003495">
    <property type="entry name" value="CobW/HypB/UreG_nucleotide-bd"/>
</dbReference>
<dbReference type="PANTHER" id="PTHR13748:SF59">
    <property type="entry name" value="COBW C-TERMINAL DOMAIN-CONTAINING PROTEIN"/>
    <property type="match status" value="1"/>
</dbReference>